<keyword evidence="1" id="KW-0472">Membrane</keyword>
<protein>
    <submittedName>
        <fullName evidence="2">Uncharacterized protein</fullName>
    </submittedName>
</protein>
<keyword evidence="1" id="KW-0812">Transmembrane</keyword>
<accession>A0A6T9Y4P8</accession>
<proteinExistence type="predicted"/>
<organism evidence="2 3">
    <name type="scientific">Alteromonas macleodii</name>
    <name type="common">Pseudoalteromonas macleodii</name>
    <dbReference type="NCBI Taxonomy" id="28108"/>
    <lineage>
        <taxon>Bacteria</taxon>
        <taxon>Pseudomonadati</taxon>
        <taxon>Pseudomonadota</taxon>
        <taxon>Gammaproteobacteria</taxon>
        <taxon>Alteromonadales</taxon>
        <taxon>Alteromonadaceae</taxon>
        <taxon>Alteromonas/Salinimonas group</taxon>
        <taxon>Alteromonas</taxon>
    </lineage>
</organism>
<reference evidence="2 3" key="1">
    <citation type="submission" date="2020-06" db="EMBL/GenBank/DDBJ databases">
        <authorList>
            <person name="Duchaud E."/>
        </authorList>
    </citation>
    <scope>NUCLEOTIDE SEQUENCE [LARGE SCALE GENOMIC DNA]</scope>
    <source>
        <strain evidence="2">Alteromonas fortis</strain>
    </source>
</reference>
<dbReference type="Proteomes" id="UP000509458">
    <property type="component" value="Chromosome"/>
</dbReference>
<dbReference type="RefSeq" id="WP_179984961.1">
    <property type="nucleotide sequence ID" value="NZ_LR812090.1"/>
</dbReference>
<sequence length="128" mass="14203">MSEATPTQPTKAITNVDLVGGATLSSFVVYVLTTWTQNVSAESAIQLYINEQTIPFIAGALTCMTTKLWSFIGYAARFKLYDMSYSKKLNFINKVLSNTTCPIQRADLEKKKHELNLSTISKVISEKA</sequence>
<evidence type="ECO:0000313" key="2">
    <source>
        <dbReference type="EMBL" id="CAB9495845.1"/>
    </source>
</evidence>
<keyword evidence="1" id="KW-1133">Transmembrane helix</keyword>
<gene>
    <name evidence="2" type="ORF">ALFOR1_70222</name>
</gene>
<feature type="transmembrane region" description="Helical" evidence="1">
    <location>
        <begin position="53"/>
        <end position="76"/>
    </location>
</feature>
<evidence type="ECO:0000256" key="1">
    <source>
        <dbReference type="SAM" id="Phobius"/>
    </source>
</evidence>
<name>A0A6T9Y4P8_ALTMA</name>
<feature type="transmembrane region" description="Helical" evidence="1">
    <location>
        <begin position="12"/>
        <end position="33"/>
    </location>
</feature>
<evidence type="ECO:0000313" key="3">
    <source>
        <dbReference type="Proteomes" id="UP000509458"/>
    </source>
</evidence>
<dbReference type="AlphaFoldDB" id="A0A6T9Y4P8"/>
<dbReference type="EMBL" id="LR812090">
    <property type="protein sequence ID" value="CAB9495845.1"/>
    <property type="molecule type" value="Genomic_DNA"/>
</dbReference>